<dbReference type="Proteomes" id="UP000030905">
    <property type="component" value="Chromosome"/>
</dbReference>
<comment type="function">
    <text evidence="6">Required for high-level post-exponential phase expression of a series of secreted proteins.</text>
</comment>
<evidence type="ECO:0000259" key="8">
    <source>
        <dbReference type="PROSITE" id="PS50110"/>
    </source>
</evidence>
<dbReference type="PROSITE" id="PS50930">
    <property type="entry name" value="HTH_LYTTR"/>
    <property type="match status" value="1"/>
</dbReference>
<dbReference type="GO" id="GO:0000156">
    <property type="term" value="F:phosphorelay response regulator activity"/>
    <property type="evidence" value="ECO:0007669"/>
    <property type="project" value="InterPro"/>
</dbReference>
<feature type="domain" description="HTH LytTR-type" evidence="9">
    <location>
        <begin position="144"/>
        <end position="245"/>
    </location>
</feature>
<organism evidence="10 13">
    <name type="scientific">Clostridium pasteurianum DSM 525 = ATCC 6013</name>
    <dbReference type="NCBI Taxonomy" id="1262449"/>
    <lineage>
        <taxon>Bacteria</taxon>
        <taxon>Bacillati</taxon>
        <taxon>Bacillota</taxon>
        <taxon>Clostridia</taxon>
        <taxon>Eubacteriales</taxon>
        <taxon>Clostridiaceae</taxon>
        <taxon>Clostridium</taxon>
    </lineage>
</organism>
<keyword evidence="4" id="KW-0010">Activator</keyword>
<dbReference type="PATRIC" id="fig|1262449.3.peg.998"/>
<dbReference type="SMART" id="SM00448">
    <property type="entry name" value="REC"/>
    <property type="match status" value="1"/>
</dbReference>
<evidence type="ECO:0000256" key="6">
    <source>
        <dbReference type="ARBA" id="ARBA00037164"/>
    </source>
</evidence>
<evidence type="ECO:0000256" key="1">
    <source>
        <dbReference type="ARBA" id="ARBA00018672"/>
    </source>
</evidence>
<keyword evidence="3" id="KW-0902">Two-component regulatory system</keyword>
<dbReference type="GeneID" id="93074149"/>
<keyword evidence="13" id="KW-1185">Reference proteome</keyword>
<evidence type="ECO:0000259" key="9">
    <source>
        <dbReference type="PROSITE" id="PS50930"/>
    </source>
</evidence>
<comment type="function">
    <text evidence="5">May play the central regulatory role in sporulation. It may be an element of the effector pathway responsible for the activation of sporulation genes in response to nutritional stress. Spo0A may act in concert with spo0H (a sigma factor) to control the expression of some genes that are critical to the sporulation process.</text>
</comment>
<dbReference type="KEGG" id="cpat:CLPA_c19980"/>
<dbReference type="eggNOG" id="COG3279">
    <property type="taxonomic scope" value="Bacteria"/>
</dbReference>
<reference evidence="11 12" key="3">
    <citation type="journal article" name="Genome Announc.">
        <title>Improved Draft Genome Sequence of Clostridium pasteurianum Strain ATCC 6013 (DSM 525) Using a Hybrid Next-Generation Sequencing Approach.</title>
        <authorList>
            <person name="Pyne M.E."/>
            <person name="Utturkar S."/>
            <person name="Brown S.D."/>
            <person name="Moo-Young M."/>
            <person name="Chung D.A."/>
            <person name="Chou C.P."/>
        </authorList>
    </citation>
    <scope>NUCLEOTIDE SEQUENCE [LARGE SCALE GENOMIC DNA]</scope>
    <source>
        <strain evidence="11 12">ATCC 6013</strain>
    </source>
</reference>
<dbReference type="EMBL" id="CP009268">
    <property type="protein sequence ID" value="AJA52056.1"/>
    <property type="molecule type" value="Genomic_DNA"/>
</dbReference>
<dbReference type="Gene3D" id="2.40.50.1020">
    <property type="entry name" value="LytTr DNA-binding domain"/>
    <property type="match status" value="1"/>
</dbReference>
<dbReference type="RefSeq" id="WP_003442343.1">
    <property type="nucleotide sequence ID" value="NZ_ANZB01000002.1"/>
</dbReference>
<evidence type="ECO:0000256" key="3">
    <source>
        <dbReference type="ARBA" id="ARBA00023012"/>
    </source>
</evidence>
<dbReference type="Proteomes" id="UP000028042">
    <property type="component" value="Unassembled WGS sequence"/>
</dbReference>
<dbReference type="SMART" id="SM00850">
    <property type="entry name" value="LytTR"/>
    <property type="match status" value="1"/>
</dbReference>
<evidence type="ECO:0000313" key="10">
    <source>
        <dbReference type="EMBL" id="AJA52056.1"/>
    </source>
</evidence>
<protein>
    <recommendedName>
        <fullName evidence="1">Stage 0 sporulation protein A homolog</fullName>
    </recommendedName>
</protein>
<evidence type="ECO:0000313" key="12">
    <source>
        <dbReference type="Proteomes" id="UP000028042"/>
    </source>
</evidence>
<dbReference type="Pfam" id="PF00072">
    <property type="entry name" value="Response_reg"/>
    <property type="match status" value="1"/>
</dbReference>
<dbReference type="PANTHER" id="PTHR37299:SF3">
    <property type="entry name" value="STAGE 0 SPORULATION PROTEIN A HOMOLOG"/>
    <property type="match status" value="1"/>
</dbReference>
<dbReference type="AlphaFoldDB" id="A0A0H3J831"/>
<evidence type="ECO:0000256" key="2">
    <source>
        <dbReference type="ARBA" id="ARBA00022490"/>
    </source>
</evidence>
<evidence type="ECO:0000313" key="13">
    <source>
        <dbReference type="Proteomes" id="UP000030905"/>
    </source>
</evidence>
<feature type="domain" description="Response regulatory" evidence="8">
    <location>
        <begin position="3"/>
        <end position="127"/>
    </location>
</feature>
<evidence type="ECO:0000256" key="7">
    <source>
        <dbReference type="PROSITE-ProRule" id="PRU00169"/>
    </source>
</evidence>
<dbReference type="PANTHER" id="PTHR37299">
    <property type="entry name" value="TRANSCRIPTIONAL REGULATOR-RELATED"/>
    <property type="match status" value="1"/>
</dbReference>
<evidence type="ECO:0000256" key="4">
    <source>
        <dbReference type="ARBA" id="ARBA00023159"/>
    </source>
</evidence>
<keyword evidence="7" id="KW-0597">Phosphoprotein</keyword>
<dbReference type="InterPro" id="IPR046947">
    <property type="entry name" value="LytR-like"/>
</dbReference>
<reference evidence="11" key="2">
    <citation type="submission" date="2015-10" db="EMBL/GenBank/DDBJ databases">
        <title>Improved Draft Genome Sequence of Clostridium pasteurianum Strain ATCC 6013 (DSM 525) Using a Hybrid Next-Generation Sequencing Approach.</title>
        <authorList>
            <person name="Pyne M.E."/>
            <person name="Utturkar S.M."/>
            <person name="Brown S.D."/>
            <person name="Moo-Young M."/>
            <person name="Chung D.A."/>
            <person name="Chou P.C."/>
        </authorList>
    </citation>
    <scope>NUCLEOTIDE SEQUENCE</scope>
    <source>
        <strain evidence="11">ATCC 6013</strain>
    </source>
</reference>
<dbReference type="Pfam" id="PF04397">
    <property type="entry name" value="LytTR"/>
    <property type="match status" value="1"/>
</dbReference>
<accession>A0A0H3J831</accession>
<dbReference type="KEGG" id="cpae:CPAST_c19980"/>
<reference evidence="10 13" key="1">
    <citation type="journal article" date="2015" name="Genome Announc.">
        <title>Complete Genome Sequence of the Nitrogen-Fixing and Solvent-Producing Clostridium pasteurianum DSM 525.</title>
        <authorList>
            <person name="Poehlein A."/>
            <person name="Grosse-Honebrink A."/>
            <person name="Zhang Y."/>
            <person name="Minton N.P."/>
            <person name="Daniel R."/>
        </authorList>
    </citation>
    <scope>NUCLEOTIDE SEQUENCE [LARGE SCALE GENOMIC DNA]</scope>
    <source>
        <strain evidence="10">DSM 525</strain>
        <strain evidence="13">DSM 525 / ATCC 6013</strain>
    </source>
</reference>
<name>A0A0H3J831_CLOPA</name>
<dbReference type="SUPFAM" id="SSF52172">
    <property type="entry name" value="CheY-like"/>
    <property type="match status" value="1"/>
</dbReference>
<dbReference type="InterPro" id="IPR011006">
    <property type="entry name" value="CheY-like_superfamily"/>
</dbReference>
<evidence type="ECO:0000313" key="11">
    <source>
        <dbReference type="EMBL" id="KRU11934.1"/>
    </source>
</evidence>
<dbReference type="Gene3D" id="3.40.50.2300">
    <property type="match status" value="1"/>
</dbReference>
<keyword evidence="2" id="KW-0963">Cytoplasm</keyword>
<sequence length="245" mass="28945">MMDVIICEDNNAQRIQIENIIIEEINSSNLDLNITLSTFSPKQIIEYISNSKNTNFIYFLDIELNSEINGIELATVIRKYDPKGYIIFVTSHAELTLLTFEYKVQAMDYILKYNTENLKAKIIECLKAAYNNSKRLKNIEKKYISIDIGHKIVNLQPEEILFFETDKDHRIRLHTLDENIEFYYSLKQIETLVPPHFYKCHRSYIVNTRNIKSIDKDNFTVYMINGDKCYVSKRYMKGMQKKCMT</sequence>
<gene>
    <name evidence="10" type="primary">agrA4</name>
    <name evidence="10" type="ORF">CLPA_c19980</name>
    <name evidence="11" type="ORF">CP6013_01181</name>
</gene>
<dbReference type="EMBL" id="JPGY02000001">
    <property type="protein sequence ID" value="KRU11934.1"/>
    <property type="molecule type" value="Genomic_DNA"/>
</dbReference>
<dbReference type="InterPro" id="IPR007492">
    <property type="entry name" value="LytTR_DNA-bd_dom"/>
</dbReference>
<feature type="modified residue" description="4-aspartylphosphate" evidence="7">
    <location>
        <position position="61"/>
    </location>
</feature>
<dbReference type="GO" id="GO:0003677">
    <property type="term" value="F:DNA binding"/>
    <property type="evidence" value="ECO:0007669"/>
    <property type="project" value="InterPro"/>
</dbReference>
<dbReference type="PROSITE" id="PS50110">
    <property type="entry name" value="RESPONSE_REGULATORY"/>
    <property type="match status" value="1"/>
</dbReference>
<dbReference type="InterPro" id="IPR001789">
    <property type="entry name" value="Sig_transdc_resp-reg_receiver"/>
</dbReference>
<proteinExistence type="predicted"/>
<evidence type="ECO:0000256" key="5">
    <source>
        <dbReference type="ARBA" id="ARBA00024867"/>
    </source>
</evidence>